<dbReference type="EnsemblPlants" id="TuG1812G0700003264.01.T01">
    <property type="protein sequence ID" value="TuG1812G0700003264.01.T01.cds309694"/>
    <property type="gene ID" value="TuG1812G0700003264.01"/>
</dbReference>
<evidence type="ECO:0000313" key="1">
    <source>
        <dbReference type="EnsemblPlants" id="TuG1812G0700003264.01.T01.cds309694"/>
    </source>
</evidence>
<reference evidence="1" key="3">
    <citation type="submission" date="2022-06" db="UniProtKB">
        <authorList>
            <consortium name="EnsemblPlants"/>
        </authorList>
    </citation>
    <scope>IDENTIFICATION</scope>
</reference>
<reference evidence="1" key="2">
    <citation type="submission" date="2018-03" db="EMBL/GenBank/DDBJ databases">
        <title>The Triticum urartu genome reveals the dynamic nature of wheat genome evolution.</title>
        <authorList>
            <person name="Ling H."/>
            <person name="Ma B."/>
            <person name="Shi X."/>
            <person name="Liu H."/>
            <person name="Dong L."/>
            <person name="Sun H."/>
            <person name="Cao Y."/>
            <person name="Gao Q."/>
            <person name="Zheng S."/>
            <person name="Li Y."/>
            <person name="Yu Y."/>
            <person name="Du H."/>
            <person name="Qi M."/>
            <person name="Li Y."/>
            <person name="Yu H."/>
            <person name="Cui Y."/>
            <person name="Wang N."/>
            <person name="Chen C."/>
            <person name="Wu H."/>
            <person name="Zhao Y."/>
            <person name="Zhang J."/>
            <person name="Li Y."/>
            <person name="Zhou W."/>
            <person name="Zhang B."/>
            <person name="Hu W."/>
            <person name="Eijk M."/>
            <person name="Tang J."/>
            <person name="Witsenboer H."/>
            <person name="Zhao S."/>
            <person name="Li Z."/>
            <person name="Zhang A."/>
            <person name="Wang D."/>
            <person name="Liang C."/>
        </authorList>
    </citation>
    <scope>NUCLEOTIDE SEQUENCE [LARGE SCALE GENOMIC DNA]</scope>
    <source>
        <strain evidence="1">cv. G1812</strain>
    </source>
</reference>
<organism evidence="1 2">
    <name type="scientific">Triticum urartu</name>
    <name type="common">Red wild einkorn</name>
    <name type="synonym">Crithodium urartu</name>
    <dbReference type="NCBI Taxonomy" id="4572"/>
    <lineage>
        <taxon>Eukaryota</taxon>
        <taxon>Viridiplantae</taxon>
        <taxon>Streptophyta</taxon>
        <taxon>Embryophyta</taxon>
        <taxon>Tracheophyta</taxon>
        <taxon>Spermatophyta</taxon>
        <taxon>Magnoliopsida</taxon>
        <taxon>Liliopsida</taxon>
        <taxon>Poales</taxon>
        <taxon>Poaceae</taxon>
        <taxon>BOP clade</taxon>
        <taxon>Pooideae</taxon>
        <taxon>Triticodae</taxon>
        <taxon>Triticeae</taxon>
        <taxon>Triticinae</taxon>
        <taxon>Triticum</taxon>
    </lineage>
</organism>
<dbReference type="Gramene" id="TuG1812G0700003264.01.T01">
    <property type="protein sequence ID" value="TuG1812G0700003264.01.T01.cds309694"/>
    <property type="gene ID" value="TuG1812G0700003264.01"/>
</dbReference>
<dbReference type="Proteomes" id="UP000015106">
    <property type="component" value="Chromosome 7"/>
</dbReference>
<protein>
    <submittedName>
        <fullName evidence="1">Uncharacterized protein</fullName>
    </submittedName>
</protein>
<proteinExistence type="predicted"/>
<keyword evidence="2" id="KW-1185">Reference proteome</keyword>
<dbReference type="AlphaFoldDB" id="A0A8R7V3G7"/>
<name>A0A8R7V3G7_TRIUA</name>
<evidence type="ECO:0000313" key="2">
    <source>
        <dbReference type="Proteomes" id="UP000015106"/>
    </source>
</evidence>
<accession>A0A8R7V3G7</accession>
<reference evidence="2" key="1">
    <citation type="journal article" date="2013" name="Nature">
        <title>Draft genome of the wheat A-genome progenitor Triticum urartu.</title>
        <authorList>
            <person name="Ling H.Q."/>
            <person name="Zhao S."/>
            <person name="Liu D."/>
            <person name="Wang J."/>
            <person name="Sun H."/>
            <person name="Zhang C."/>
            <person name="Fan H."/>
            <person name="Li D."/>
            <person name="Dong L."/>
            <person name="Tao Y."/>
            <person name="Gao C."/>
            <person name="Wu H."/>
            <person name="Li Y."/>
            <person name="Cui Y."/>
            <person name="Guo X."/>
            <person name="Zheng S."/>
            <person name="Wang B."/>
            <person name="Yu K."/>
            <person name="Liang Q."/>
            <person name="Yang W."/>
            <person name="Lou X."/>
            <person name="Chen J."/>
            <person name="Feng M."/>
            <person name="Jian J."/>
            <person name="Zhang X."/>
            <person name="Luo G."/>
            <person name="Jiang Y."/>
            <person name="Liu J."/>
            <person name="Wang Z."/>
            <person name="Sha Y."/>
            <person name="Zhang B."/>
            <person name="Wu H."/>
            <person name="Tang D."/>
            <person name="Shen Q."/>
            <person name="Xue P."/>
            <person name="Zou S."/>
            <person name="Wang X."/>
            <person name="Liu X."/>
            <person name="Wang F."/>
            <person name="Yang Y."/>
            <person name="An X."/>
            <person name="Dong Z."/>
            <person name="Zhang K."/>
            <person name="Zhang X."/>
            <person name="Luo M.C."/>
            <person name="Dvorak J."/>
            <person name="Tong Y."/>
            <person name="Wang J."/>
            <person name="Yang H."/>
            <person name="Li Z."/>
            <person name="Wang D."/>
            <person name="Zhang A."/>
            <person name="Wang J."/>
        </authorList>
    </citation>
    <scope>NUCLEOTIDE SEQUENCE</scope>
    <source>
        <strain evidence="2">cv. G1812</strain>
    </source>
</reference>
<sequence>MKPAMMPRIPTTIKKVIEKPPLLLLLSLRRTS</sequence>